<dbReference type="AlphaFoldDB" id="A0A7W5B148"/>
<dbReference type="SUPFAM" id="SSF55073">
    <property type="entry name" value="Nucleotide cyclase"/>
    <property type="match status" value="1"/>
</dbReference>
<dbReference type="GO" id="GO:0009190">
    <property type="term" value="P:cyclic nucleotide biosynthetic process"/>
    <property type="evidence" value="ECO:0007669"/>
    <property type="project" value="InterPro"/>
</dbReference>
<accession>A0A7W5B148</accession>
<name>A0A7W5B148_9BACL</name>
<evidence type="ECO:0000259" key="1">
    <source>
        <dbReference type="PROSITE" id="PS50125"/>
    </source>
</evidence>
<evidence type="ECO:0000313" key="3">
    <source>
        <dbReference type="Proteomes" id="UP000570361"/>
    </source>
</evidence>
<dbReference type="InterPro" id="IPR040511">
    <property type="entry name" value="AGS_C"/>
</dbReference>
<dbReference type="RefSeq" id="WP_246427767.1">
    <property type="nucleotide sequence ID" value="NZ_JACHXK010000009.1"/>
</dbReference>
<reference evidence="2 3" key="1">
    <citation type="submission" date="2020-08" db="EMBL/GenBank/DDBJ databases">
        <title>Genomic Encyclopedia of Type Strains, Phase III (KMG-III): the genomes of soil and plant-associated and newly described type strains.</title>
        <authorList>
            <person name="Whitman W."/>
        </authorList>
    </citation>
    <scope>NUCLEOTIDE SEQUENCE [LARGE SCALE GENOMIC DNA]</scope>
    <source>
        <strain evidence="2 3">CECT 5862</strain>
    </source>
</reference>
<dbReference type="InterPro" id="IPR029787">
    <property type="entry name" value="Nucleotide_cyclase"/>
</dbReference>
<protein>
    <submittedName>
        <fullName evidence="2">Class 3 adenylate cyclase</fullName>
    </submittedName>
</protein>
<dbReference type="Gene3D" id="3.30.70.1230">
    <property type="entry name" value="Nucleotide cyclase"/>
    <property type="match status" value="1"/>
</dbReference>
<dbReference type="EMBL" id="JACHXK010000009">
    <property type="protein sequence ID" value="MBB3111786.1"/>
    <property type="molecule type" value="Genomic_DNA"/>
</dbReference>
<dbReference type="CDD" id="cd07302">
    <property type="entry name" value="CHD"/>
    <property type="match status" value="1"/>
</dbReference>
<proteinExistence type="predicted"/>
<dbReference type="PROSITE" id="PS50125">
    <property type="entry name" value="GUANYLATE_CYCLASE_2"/>
    <property type="match status" value="1"/>
</dbReference>
<organism evidence="2 3">
    <name type="scientific">Paenibacillus phyllosphaerae</name>
    <dbReference type="NCBI Taxonomy" id="274593"/>
    <lineage>
        <taxon>Bacteria</taxon>
        <taxon>Bacillati</taxon>
        <taxon>Bacillota</taxon>
        <taxon>Bacilli</taxon>
        <taxon>Bacillales</taxon>
        <taxon>Paenibacillaceae</taxon>
        <taxon>Paenibacillus</taxon>
    </lineage>
</organism>
<evidence type="ECO:0000313" key="2">
    <source>
        <dbReference type="EMBL" id="MBB3111786.1"/>
    </source>
</evidence>
<dbReference type="InterPro" id="IPR001054">
    <property type="entry name" value="A/G_cyclase"/>
</dbReference>
<dbReference type="Proteomes" id="UP000570361">
    <property type="component" value="Unassembled WGS sequence"/>
</dbReference>
<dbReference type="Pfam" id="PF00211">
    <property type="entry name" value="Guanylate_cyc"/>
    <property type="match status" value="1"/>
</dbReference>
<comment type="caution">
    <text evidence="2">The sequence shown here is derived from an EMBL/GenBank/DDBJ whole genome shotgun (WGS) entry which is preliminary data.</text>
</comment>
<dbReference type="Pfam" id="PF18134">
    <property type="entry name" value="AGS_C"/>
    <property type="match status" value="1"/>
</dbReference>
<dbReference type="GO" id="GO:0035556">
    <property type="term" value="P:intracellular signal transduction"/>
    <property type="evidence" value="ECO:0007669"/>
    <property type="project" value="InterPro"/>
</dbReference>
<keyword evidence="3" id="KW-1185">Reference proteome</keyword>
<dbReference type="GO" id="GO:0004016">
    <property type="term" value="F:adenylate cyclase activity"/>
    <property type="evidence" value="ECO:0007669"/>
    <property type="project" value="UniProtKB-ARBA"/>
</dbReference>
<feature type="domain" description="Guanylate cyclase" evidence="1">
    <location>
        <begin position="72"/>
        <end position="177"/>
    </location>
</feature>
<gene>
    <name evidence="2" type="ORF">FHS18_003854</name>
</gene>
<sequence>MDQLFKRKQDEILKKSLVFEIAQNQHPDTTRPPLAEIRRLFGKPDECFSFSIGSHPDFCDLRDDEFQYHYIVSMFIDISGSTRLGLKFDLPEVRFYKNAILKSAIEIFQAFDGHIHRLQGDAVFAFFGHKGMKKADAIINALNAASLMQAFNKTTLTNFFEENGLEPLKIRIGIDFGDNESVLWSKYGIGDTTEITTTSIHTDLAAKLQSRANGNNIMIGENVYTYLDLPESFLDVKTYQENYQVVEDKYIIKSPAYSMRLFNWNKYLNQFSFLPKEGADVITSPDHFEIKCYVLFDGNEIEYRSNSFALEKGLRLKYVLETKFVKPSYIKWRVENTGEEATKEGALSFTMDSYNDRLECYQTTKYNGHHNMVCSLFHRDNTLMAKDKFGIYVSDNKQAIKKLTPSSQIQLMRG</sequence>